<dbReference type="PANTHER" id="PTHR43046:SF14">
    <property type="entry name" value="MUTT_NUDIX FAMILY PROTEIN"/>
    <property type="match status" value="1"/>
</dbReference>
<dbReference type="RefSeq" id="WP_381479402.1">
    <property type="nucleotide sequence ID" value="NZ_JBHTLT010000001.1"/>
</dbReference>
<reference evidence="5" key="1">
    <citation type="journal article" date="2019" name="Int. J. Syst. Evol. Microbiol.">
        <title>The Global Catalogue of Microorganisms (GCM) 10K type strain sequencing project: providing services to taxonomists for standard genome sequencing and annotation.</title>
        <authorList>
            <consortium name="The Broad Institute Genomics Platform"/>
            <consortium name="The Broad Institute Genome Sequencing Center for Infectious Disease"/>
            <person name="Wu L."/>
            <person name="Ma J."/>
        </authorList>
    </citation>
    <scope>NUCLEOTIDE SEQUENCE [LARGE SCALE GENOMIC DNA]</scope>
    <source>
        <strain evidence="5">CCUG 53915</strain>
    </source>
</reference>
<comment type="cofactor">
    <cofactor evidence="1">
        <name>Mg(2+)</name>
        <dbReference type="ChEBI" id="CHEBI:18420"/>
    </cofactor>
</comment>
<dbReference type="PROSITE" id="PS51462">
    <property type="entry name" value="NUDIX"/>
    <property type="match status" value="1"/>
</dbReference>
<dbReference type="Gene3D" id="3.90.79.10">
    <property type="entry name" value="Nucleoside Triphosphate Pyrophosphohydrolase"/>
    <property type="match status" value="1"/>
</dbReference>
<evidence type="ECO:0000259" key="3">
    <source>
        <dbReference type="PROSITE" id="PS51462"/>
    </source>
</evidence>
<keyword evidence="5" id="KW-1185">Reference proteome</keyword>
<sequence>MEIKRKVLAYITKGENDDRKILVFEQKDHPEAGLQVPGGTIEEDELLIDALYREIEEETGLHREQLELKGKVNKRNYFPENREDVIHERNIFHLSFTGEGIEEWDNEVHSTGKDDGLIFHCKWLPVDQLPELAAEQDEAIEFIT</sequence>
<dbReference type="PANTHER" id="PTHR43046">
    <property type="entry name" value="GDP-MANNOSE MANNOSYL HYDROLASE"/>
    <property type="match status" value="1"/>
</dbReference>
<evidence type="ECO:0000313" key="4">
    <source>
        <dbReference type="EMBL" id="MFD1203548.1"/>
    </source>
</evidence>
<dbReference type="Proteomes" id="UP001597231">
    <property type="component" value="Unassembled WGS sequence"/>
</dbReference>
<proteinExistence type="predicted"/>
<dbReference type="SUPFAM" id="SSF55811">
    <property type="entry name" value="Nudix"/>
    <property type="match status" value="1"/>
</dbReference>
<evidence type="ECO:0000313" key="5">
    <source>
        <dbReference type="Proteomes" id="UP001597231"/>
    </source>
</evidence>
<comment type="caution">
    <text evidence="4">The sequence shown here is derived from an EMBL/GenBank/DDBJ whole genome shotgun (WGS) entry which is preliminary data.</text>
</comment>
<protein>
    <submittedName>
        <fullName evidence="4">NUDIX domain-containing protein</fullName>
    </submittedName>
</protein>
<keyword evidence="2" id="KW-0378">Hydrolase</keyword>
<dbReference type="EMBL" id="JBHTLT010000001">
    <property type="protein sequence ID" value="MFD1203548.1"/>
    <property type="molecule type" value="Genomic_DNA"/>
</dbReference>
<evidence type="ECO:0000256" key="1">
    <source>
        <dbReference type="ARBA" id="ARBA00001946"/>
    </source>
</evidence>
<accession>A0ABW3TSS5</accession>
<dbReference type="PROSITE" id="PS00893">
    <property type="entry name" value="NUDIX_BOX"/>
    <property type="match status" value="1"/>
</dbReference>
<dbReference type="Pfam" id="PF00293">
    <property type="entry name" value="NUDIX"/>
    <property type="match status" value="1"/>
</dbReference>
<dbReference type="InterPro" id="IPR000086">
    <property type="entry name" value="NUDIX_hydrolase_dom"/>
</dbReference>
<dbReference type="InterPro" id="IPR015797">
    <property type="entry name" value="NUDIX_hydrolase-like_dom_sf"/>
</dbReference>
<name>A0ABW3TSS5_9BACL</name>
<evidence type="ECO:0000256" key="2">
    <source>
        <dbReference type="ARBA" id="ARBA00022801"/>
    </source>
</evidence>
<dbReference type="InterPro" id="IPR020084">
    <property type="entry name" value="NUDIX_hydrolase_CS"/>
</dbReference>
<organism evidence="4 5">
    <name type="scientific">Sporosarcina contaminans</name>
    <dbReference type="NCBI Taxonomy" id="633403"/>
    <lineage>
        <taxon>Bacteria</taxon>
        <taxon>Bacillati</taxon>
        <taxon>Bacillota</taxon>
        <taxon>Bacilli</taxon>
        <taxon>Bacillales</taxon>
        <taxon>Caryophanaceae</taxon>
        <taxon>Sporosarcina</taxon>
    </lineage>
</organism>
<gene>
    <name evidence="4" type="ORF">ACFQ38_00155</name>
</gene>
<dbReference type="CDD" id="cd04663">
    <property type="entry name" value="NUDIX_Hydrolase"/>
    <property type="match status" value="1"/>
</dbReference>
<feature type="domain" description="Nudix hydrolase" evidence="3">
    <location>
        <begin position="2"/>
        <end position="144"/>
    </location>
</feature>